<dbReference type="STRING" id="1042311.A0A2T3YZY0"/>
<gene>
    <name evidence="1" type="ORF">M441DRAFT_39267</name>
</gene>
<reference evidence="1 2" key="1">
    <citation type="submission" date="2016-07" db="EMBL/GenBank/DDBJ databases">
        <title>Multiple horizontal gene transfer events from other fungi enriched the ability of initially mycotrophic Trichoderma (Ascomycota) to feed on dead plant biomass.</title>
        <authorList>
            <consortium name="DOE Joint Genome Institute"/>
            <person name="Aerts A."/>
            <person name="Atanasova L."/>
            <person name="Chenthamara K."/>
            <person name="Zhang J."/>
            <person name="Grujic M."/>
            <person name="Henrissat B."/>
            <person name="Kuo A."/>
            <person name="Salamov A."/>
            <person name="Lipzen A."/>
            <person name="Labutti K."/>
            <person name="Barry K."/>
            <person name="Miao Y."/>
            <person name="Rahimi M.J."/>
            <person name="Shen Q."/>
            <person name="Grigoriev I.V."/>
            <person name="Kubicek C.P."/>
            <person name="Druzhinina I.S."/>
        </authorList>
    </citation>
    <scope>NUCLEOTIDE SEQUENCE [LARGE SCALE GENOMIC DNA]</scope>
    <source>
        <strain evidence="1 2">CBS 433.97</strain>
    </source>
</reference>
<dbReference type="Proteomes" id="UP000240493">
    <property type="component" value="Unassembled WGS sequence"/>
</dbReference>
<evidence type="ECO:0000313" key="1">
    <source>
        <dbReference type="EMBL" id="PTB38113.1"/>
    </source>
</evidence>
<dbReference type="AlphaFoldDB" id="A0A2T3YZY0"/>
<dbReference type="EMBL" id="KZ679266">
    <property type="protein sequence ID" value="PTB38113.1"/>
    <property type="molecule type" value="Genomic_DNA"/>
</dbReference>
<keyword evidence="2" id="KW-1185">Reference proteome</keyword>
<organism evidence="1 2">
    <name type="scientific">Trichoderma asperellum (strain ATCC 204424 / CBS 433.97 / NBRC 101777)</name>
    <dbReference type="NCBI Taxonomy" id="1042311"/>
    <lineage>
        <taxon>Eukaryota</taxon>
        <taxon>Fungi</taxon>
        <taxon>Dikarya</taxon>
        <taxon>Ascomycota</taxon>
        <taxon>Pezizomycotina</taxon>
        <taxon>Sordariomycetes</taxon>
        <taxon>Hypocreomycetidae</taxon>
        <taxon>Hypocreales</taxon>
        <taxon>Hypocreaceae</taxon>
        <taxon>Trichoderma</taxon>
    </lineage>
</organism>
<accession>A0A2T3YZY0</accession>
<proteinExistence type="predicted"/>
<dbReference type="OrthoDB" id="4062651at2759"/>
<sequence>MSSDYASMRHTRVYLQQRKMVAMYNGCRVIVYIFVDNFPKSLSLGEKYLFILKVAEDFKLDGYTIEDFYDWAAEPLLPIFCQLGTLPDLSKSLKGLLFLESHSLTLRANGESLIAIPYYDKVEEFDDPIVNLYRDPEADTIARWILTKKIEDTFTLLYHAGIVYSLTLAAHIQRVGCQERSQEQ</sequence>
<protein>
    <submittedName>
        <fullName evidence="1">Uncharacterized protein</fullName>
    </submittedName>
</protein>
<name>A0A2T3YZY0_TRIA4</name>
<evidence type="ECO:0000313" key="2">
    <source>
        <dbReference type="Proteomes" id="UP000240493"/>
    </source>
</evidence>